<dbReference type="OrthoDB" id="2263001at2759"/>
<dbReference type="SUPFAM" id="SSF81383">
    <property type="entry name" value="F-box domain"/>
    <property type="match status" value="1"/>
</dbReference>
<protein>
    <recommendedName>
        <fullName evidence="1">F-box domain-containing protein</fullName>
    </recommendedName>
</protein>
<dbReference type="InterPro" id="IPR036047">
    <property type="entry name" value="F-box-like_dom_sf"/>
</dbReference>
<evidence type="ECO:0000313" key="2">
    <source>
        <dbReference type="EMBL" id="KAG2217034.1"/>
    </source>
</evidence>
<feature type="domain" description="F-box" evidence="1">
    <location>
        <begin position="92"/>
        <end position="137"/>
    </location>
</feature>
<evidence type="ECO:0000313" key="3">
    <source>
        <dbReference type="Proteomes" id="UP000646827"/>
    </source>
</evidence>
<sequence>MALIYAKDMIRLDTMYMDGYYRKASVYFGLKRFQDCISVCDGKDKKEHRSSNNNNIILRTDDFTNHPQLVQLRRMALKNLLDQGGFKIDFIGSKNSALPQELIDMIFELIDFSSFVTCTRISSTWCDILTNQVWSSILPKFKTDALTHLTEDEIGLLLASLRGEERFSLITSDEDESREQARLRMLAHIGDCNIYSLDIGGGFNDLFFRIILSNTYTLREITISSAVLTLSVSLILSTLVHSQVTALSFTGPYEVVDDLESPSIPVLNSLLHLQISDFHTQPYCDRNRIPLFMISTIRFFLKKCPNLQTLIIRPLENKRSFTRLVLREIERLRHDKLVTLQFYTED</sequence>
<accession>A0A8H7RSN3</accession>
<comment type="caution">
    <text evidence="2">The sequence shown here is derived from an EMBL/GenBank/DDBJ whole genome shotgun (WGS) entry which is preliminary data.</text>
</comment>
<proteinExistence type="predicted"/>
<reference evidence="2 3" key="1">
    <citation type="submission" date="2020-12" db="EMBL/GenBank/DDBJ databases">
        <title>Metabolic potential, ecology and presence of endohyphal bacteria is reflected in genomic diversity of Mucoromycotina.</title>
        <authorList>
            <person name="Muszewska A."/>
            <person name="Okrasinska A."/>
            <person name="Steczkiewicz K."/>
            <person name="Drgas O."/>
            <person name="Orlowska M."/>
            <person name="Perlinska-Lenart U."/>
            <person name="Aleksandrzak-Piekarczyk T."/>
            <person name="Szatraj K."/>
            <person name="Zielenkiewicz U."/>
            <person name="Pilsyk S."/>
            <person name="Malc E."/>
            <person name="Mieczkowski P."/>
            <person name="Kruszewska J.S."/>
            <person name="Biernat P."/>
            <person name="Pawlowska J."/>
        </authorList>
    </citation>
    <scope>NUCLEOTIDE SEQUENCE [LARGE SCALE GENOMIC DNA]</scope>
    <source>
        <strain evidence="2 3">CBS 142.35</strain>
    </source>
</reference>
<dbReference type="Pfam" id="PF00646">
    <property type="entry name" value="F-box"/>
    <property type="match status" value="1"/>
</dbReference>
<dbReference type="EMBL" id="JAEPRB010000335">
    <property type="protein sequence ID" value="KAG2217034.1"/>
    <property type="molecule type" value="Genomic_DNA"/>
</dbReference>
<dbReference type="AlphaFoldDB" id="A0A8H7RSN3"/>
<organism evidence="2 3">
    <name type="scientific">Circinella minor</name>
    <dbReference type="NCBI Taxonomy" id="1195481"/>
    <lineage>
        <taxon>Eukaryota</taxon>
        <taxon>Fungi</taxon>
        <taxon>Fungi incertae sedis</taxon>
        <taxon>Mucoromycota</taxon>
        <taxon>Mucoromycotina</taxon>
        <taxon>Mucoromycetes</taxon>
        <taxon>Mucorales</taxon>
        <taxon>Lichtheimiaceae</taxon>
        <taxon>Circinella</taxon>
    </lineage>
</organism>
<dbReference type="Gene3D" id="1.20.1280.50">
    <property type="match status" value="1"/>
</dbReference>
<gene>
    <name evidence="2" type="ORF">INT45_003990</name>
</gene>
<dbReference type="InterPro" id="IPR001810">
    <property type="entry name" value="F-box_dom"/>
</dbReference>
<keyword evidence="3" id="KW-1185">Reference proteome</keyword>
<name>A0A8H7RSN3_9FUNG</name>
<dbReference type="Proteomes" id="UP000646827">
    <property type="component" value="Unassembled WGS sequence"/>
</dbReference>
<evidence type="ECO:0000259" key="1">
    <source>
        <dbReference type="PROSITE" id="PS50181"/>
    </source>
</evidence>
<dbReference type="PROSITE" id="PS50181">
    <property type="entry name" value="FBOX"/>
    <property type="match status" value="1"/>
</dbReference>